<dbReference type="OrthoDB" id="9778719at2"/>
<evidence type="ECO:0000313" key="2">
    <source>
        <dbReference type="Proteomes" id="UP000050827"/>
    </source>
</evidence>
<dbReference type="STRING" id="346185.AAY42_10350"/>
<keyword evidence="2" id="KW-1185">Reference proteome</keyword>
<dbReference type="InterPro" id="IPR003737">
    <property type="entry name" value="GlcNAc_PI_deacetylase-related"/>
</dbReference>
<dbReference type="Gene3D" id="3.40.50.10320">
    <property type="entry name" value="LmbE-like"/>
    <property type="match status" value="1"/>
</dbReference>
<dbReference type="Pfam" id="PF02585">
    <property type="entry name" value="PIG-L"/>
    <property type="match status" value="1"/>
</dbReference>
<comment type="caution">
    <text evidence="1">The sequence shown here is derived from an EMBL/GenBank/DDBJ whole genome shotgun (WGS) entry which is preliminary data.</text>
</comment>
<dbReference type="AlphaFoldDB" id="A0A0Q1BI44"/>
<organism evidence="1 2">
    <name type="scientific">Flagellimonas eckloniae</name>
    <dbReference type="NCBI Taxonomy" id="346185"/>
    <lineage>
        <taxon>Bacteria</taxon>
        <taxon>Pseudomonadati</taxon>
        <taxon>Bacteroidota</taxon>
        <taxon>Flavobacteriia</taxon>
        <taxon>Flavobacteriales</taxon>
        <taxon>Flavobacteriaceae</taxon>
        <taxon>Flagellimonas</taxon>
    </lineage>
</organism>
<accession>A0A0Q1BI44</accession>
<evidence type="ECO:0000313" key="1">
    <source>
        <dbReference type="EMBL" id="KQC30230.1"/>
    </source>
</evidence>
<dbReference type="InterPro" id="IPR024078">
    <property type="entry name" value="LmbE-like_dom_sf"/>
</dbReference>
<dbReference type="GO" id="GO:0016811">
    <property type="term" value="F:hydrolase activity, acting on carbon-nitrogen (but not peptide) bonds, in linear amides"/>
    <property type="evidence" value="ECO:0007669"/>
    <property type="project" value="TreeGrafter"/>
</dbReference>
<dbReference type="Proteomes" id="UP000050827">
    <property type="component" value="Unassembled WGS sequence"/>
</dbReference>
<reference evidence="1 2" key="1">
    <citation type="submission" date="2015-04" db="EMBL/GenBank/DDBJ databases">
        <title>Complete genome of flavobacterium.</title>
        <authorList>
            <person name="Kwon Y.M."/>
            <person name="Kim S.-J."/>
        </authorList>
    </citation>
    <scope>NUCLEOTIDE SEQUENCE [LARGE SCALE GENOMIC DNA]</scope>
    <source>
        <strain evidence="1 2">DK169</strain>
    </source>
</reference>
<gene>
    <name evidence="1" type="ORF">AAY42_10350</name>
</gene>
<dbReference type="PANTHER" id="PTHR12993:SF30">
    <property type="entry name" value="N-ACETYL-ALPHA-D-GLUCOSAMINYL L-MALATE DEACETYLASE 1"/>
    <property type="match status" value="1"/>
</dbReference>
<evidence type="ECO:0008006" key="3">
    <source>
        <dbReference type="Google" id="ProtNLM"/>
    </source>
</evidence>
<protein>
    <recommendedName>
        <fullName evidence="3">LmbE family protein</fullName>
    </recommendedName>
</protein>
<dbReference type="EMBL" id="LCTZ01000002">
    <property type="protein sequence ID" value="KQC30230.1"/>
    <property type="molecule type" value="Genomic_DNA"/>
</dbReference>
<dbReference type="SUPFAM" id="SSF102588">
    <property type="entry name" value="LmbE-like"/>
    <property type="match status" value="1"/>
</dbReference>
<dbReference type="PANTHER" id="PTHR12993">
    <property type="entry name" value="N-ACETYLGLUCOSAMINYL-PHOSPHATIDYLINOSITOL DE-N-ACETYLASE-RELATED"/>
    <property type="match status" value="1"/>
</dbReference>
<proteinExistence type="predicted"/>
<sequence>MDVNQIIADLINYNNPQNETITDKEYQKIFKEEGKKKAEYIVKHLSNDDELVNEDFSKYLYLSIGGSDGSEIEYIFRKTNISYAILVEISDEASSLARKRGDKLRSELGKELLVVQGDITQRMNDLIKMMKEFKSDRKLYGMILSTQAVIHELPKRSPGFRLSVFFGQLFSVYKNNIFYGREPMRPERWPETLELAIGNTSSENLKKIADIVNEKLSITKKEVIEVANNFINIDSVLCLEVLHKVIRSNNAENFIYELGEQLTSVNPNEMRRIVENHIGENTVLVEPMATNGFIKAWKSYKVKVKTETGDKLSFPNTHVRLKGVSIKDKRPRVNYNDLKYLKSKRSAIFVGPHPDDIELGAGATVAKLNHLKWNTFFVIVTKSKEKKVANSRKTEALEAARILKTFPENIIFLDYPDGELHLLEKNNLDQTLYDIIDKISPDLIFGPCNEDLHKDHIEVNKSLKFAAKSRGFLMYYVLHHIQEKKISKQVSINVSQFWNQKVKSCLAHKTEVQRHSITEKKLDYLKGFSSQNGMDYYEYFGIAEPTGYDIESFYAKVNEINNDTFGMLWSLALGIESKRNVSLNMIPVHVSNKGATLEGKGRSQLTSKLHSFFPKLSIEELIGGHEKVFDFRKKFYQQNSLFSGGALSNPWTFRFLFGYPSFIYRENQFMRHSTLAADRPVYEEEFDKGITNSKEKKTWGVVVIMWGWCIYNKKEPTTIYAAGVSREATYGAYLLLQNPLIEIYEALLKAKKENEAGIQVNFKLKSYQEPKSVSDLVLTNIDTLKKISFEETNIFNE</sequence>
<dbReference type="RefSeq" id="WP_055394886.1">
    <property type="nucleotide sequence ID" value="NZ_LCTZ01000002.1"/>
</dbReference>
<name>A0A0Q1BI44_9FLAO</name>